<dbReference type="GO" id="GO:0006952">
    <property type="term" value="P:defense response"/>
    <property type="evidence" value="ECO:0007669"/>
    <property type="project" value="InterPro"/>
</dbReference>
<evidence type="ECO:0000259" key="10">
    <source>
        <dbReference type="Pfam" id="PF23286"/>
    </source>
</evidence>
<dbReference type="InterPro" id="IPR036390">
    <property type="entry name" value="WH_DNA-bd_sf"/>
</dbReference>
<dbReference type="InterPro" id="IPR027417">
    <property type="entry name" value="P-loop_NTPase"/>
</dbReference>
<feature type="domain" description="NB-ARC" evidence="7">
    <location>
        <begin position="41"/>
        <end position="201"/>
    </location>
</feature>
<reference evidence="11 12" key="1">
    <citation type="submission" date="2024-01" db="EMBL/GenBank/DDBJ databases">
        <title>A telomere-to-telomere, gap-free genome of sweet tea (Lithocarpus litseifolius).</title>
        <authorList>
            <person name="Zhou J."/>
        </authorList>
    </citation>
    <scope>NUCLEOTIDE SEQUENCE [LARGE SCALE GENOMIC DNA]</scope>
    <source>
        <strain evidence="11">Zhou-2022a</strain>
        <tissue evidence="11">Leaf</tissue>
    </source>
</reference>
<dbReference type="PANTHER" id="PTHR11017">
    <property type="entry name" value="LEUCINE-RICH REPEAT-CONTAINING PROTEIN"/>
    <property type="match status" value="1"/>
</dbReference>
<dbReference type="InterPro" id="IPR011713">
    <property type="entry name" value="Leu-rich_rpt_3"/>
</dbReference>
<keyword evidence="3" id="KW-0677">Repeat</keyword>
<evidence type="ECO:0000256" key="5">
    <source>
        <dbReference type="ARBA" id="ARBA00023027"/>
    </source>
</evidence>
<dbReference type="Gene3D" id="1.10.8.430">
    <property type="entry name" value="Helical domain of apoptotic protease-activating factors"/>
    <property type="match status" value="1"/>
</dbReference>
<evidence type="ECO:0000259" key="9">
    <source>
        <dbReference type="Pfam" id="PF23282"/>
    </source>
</evidence>
<dbReference type="Pfam" id="PF23282">
    <property type="entry name" value="WHD_ROQ1"/>
    <property type="match status" value="1"/>
</dbReference>
<dbReference type="SUPFAM" id="SSF46785">
    <property type="entry name" value="Winged helix' DNA-binding domain"/>
    <property type="match status" value="1"/>
</dbReference>
<evidence type="ECO:0000256" key="3">
    <source>
        <dbReference type="ARBA" id="ARBA00022737"/>
    </source>
</evidence>
<evidence type="ECO:0000256" key="6">
    <source>
        <dbReference type="ARBA" id="ARBA00047304"/>
    </source>
</evidence>
<dbReference type="InterPro" id="IPR058546">
    <property type="entry name" value="RPS4B/Roq1-like_LRR"/>
</dbReference>
<dbReference type="InterPro" id="IPR042197">
    <property type="entry name" value="Apaf_helical"/>
</dbReference>
<dbReference type="InterPro" id="IPR058192">
    <property type="entry name" value="WHD_ROQ1-like"/>
</dbReference>
<organism evidence="11 12">
    <name type="scientific">Lithocarpus litseifolius</name>
    <dbReference type="NCBI Taxonomy" id="425828"/>
    <lineage>
        <taxon>Eukaryota</taxon>
        <taxon>Viridiplantae</taxon>
        <taxon>Streptophyta</taxon>
        <taxon>Embryophyta</taxon>
        <taxon>Tracheophyta</taxon>
        <taxon>Spermatophyta</taxon>
        <taxon>Magnoliopsida</taxon>
        <taxon>eudicotyledons</taxon>
        <taxon>Gunneridae</taxon>
        <taxon>Pentapetalae</taxon>
        <taxon>rosids</taxon>
        <taxon>fabids</taxon>
        <taxon>Fagales</taxon>
        <taxon>Fagaceae</taxon>
        <taxon>Lithocarpus</taxon>
    </lineage>
</organism>
<dbReference type="Pfam" id="PF07725">
    <property type="entry name" value="LRR_3"/>
    <property type="match status" value="1"/>
</dbReference>
<keyword evidence="2" id="KW-0433">Leucine-rich repeat</keyword>
<comment type="catalytic activity">
    <reaction evidence="6">
        <text>NAD(+) + H2O = ADP-D-ribose + nicotinamide + H(+)</text>
        <dbReference type="Rhea" id="RHEA:16301"/>
        <dbReference type="ChEBI" id="CHEBI:15377"/>
        <dbReference type="ChEBI" id="CHEBI:15378"/>
        <dbReference type="ChEBI" id="CHEBI:17154"/>
        <dbReference type="ChEBI" id="CHEBI:57540"/>
        <dbReference type="ChEBI" id="CHEBI:57967"/>
        <dbReference type="EC" id="3.2.2.6"/>
    </reaction>
    <physiologicalReaction direction="left-to-right" evidence="6">
        <dbReference type="Rhea" id="RHEA:16302"/>
    </physiologicalReaction>
</comment>
<dbReference type="PANTHER" id="PTHR11017:SF559">
    <property type="entry name" value="DISEASE RESISTANCE PROTEIN CHL1"/>
    <property type="match status" value="1"/>
</dbReference>
<dbReference type="Pfam" id="PF00931">
    <property type="entry name" value="NB-ARC"/>
    <property type="match status" value="1"/>
</dbReference>
<keyword evidence="12" id="KW-1185">Reference proteome</keyword>
<evidence type="ECO:0000259" key="7">
    <source>
        <dbReference type="Pfam" id="PF00931"/>
    </source>
</evidence>
<dbReference type="Proteomes" id="UP001459277">
    <property type="component" value="Unassembled WGS sequence"/>
</dbReference>
<comment type="caution">
    <text evidence="11">The sequence shown here is derived from an EMBL/GenBank/DDBJ whole genome shotgun (WGS) entry which is preliminary data.</text>
</comment>
<sequence>MLIEAPRYESKFIQDIVESISHKLRYPFPRHTKGLVGIDSRVEDLMSLLAMGSNDVRIIGIWGMGGIGKTTLARVVYEMVFCEFDGDCFITNVGSEFEKCGILPLQQKLISEILKEKSVDVKGLKKRLSKKKILLVLDDVNHISQLENLAGESDWFGPGSRVIITTREKHLLKTHNVCGIYEAQGLDNIEALRLFRLKAFKIDNPPEDYLNLCLDFVNYAKGLPLAINVLGSFLHGRGMKEWENVLDRLKEFPEKEIIKIFEISFNGLHNTEKEIFLHIACFFNMEERDYIVKIFDCLGLYPEIGLEVLIEKSLLKYHQNRYWMHDLLQIMGQDIARRGYPQEPGKWSRLWLCKDIHKALVKNTEMEAIQGLVVVKYEEKMKYWNLETFSKMPNLKLLIIHTVDLLHGPINLPNGLRYLDWSRYPVKSLPSNFQSNELVKLSMCHSKIEQLWKGLKHFEKLKFIKLNNSSKLIATPNLNGVPNLEKLVAKDCINLREVHPSVGVHKRLILLNLQGCKNLSRLSKKFEMESLKTLILSGCSKIKRIPEFFENMEQLSILYLDGTAITQLPSTVKHLTNLASLNLRDCKFLVYLPSICNCKLLKDISVSGCSKLHNPKNLWNNNSLEVLDASKITIRELPSSPGLRSLMSLNLSDCNIVTIPINFGYLPSLQFLNLSGNNFDCLPKSIIQLSRLYHFTLRNCTRLRSLPQLPSGSFIVFAEGCTSLETLSNLSNLPKFRLSNCFKLADNQGWTEMFFSMLSRYAQGIKDDFHLGYRPLATLNIVIPGSEIPRWFSHQSAGVKVNAHVTHPSHSCNNWIGIAVCAVFSRNLRSGYYSSPIFTSCEISIGEGFKSGSLAGFLPYNFVRMKSDHLWLLYLHPECDALHDIEECSQTDENGFIHISFDFFFEVQFVGKKCGFRMVYERDIEEIREMMAQSSNSSCIVPYGGSRSHAIPIPRYHPYEGVDVDAQHDFDN</sequence>
<evidence type="ECO:0000256" key="1">
    <source>
        <dbReference type="ARBA" id="ARBA00011982"/>
    </source>
</evidence>
<dbReference type="GO" id="GO:0043531">
    <property type="term" value="F:ADP binding"/>
    <property type="evidence" value="ECO:0007669"/>
    <property type="project" value="InterPro"/>
</dbReference>
<dbReference type="PRINTS" id="PR00364">
    <property type="entry name" value="DISEASERSIST"/>
</dbReference>
<dbReference type="GO" id="GO:0061809">
    <property type="term" value="F:NAD+ nucleosidase activity, cyclic ADP-ribose generating"/>
    <property type="evidence" value="ECO:0007669"/>
    <property type="project" value="UniProtKB-EC"/>
</dbReference>
<dbReference type="SMART" id="SM00369">
    <property type="entry name" value="LRR_TYP"/>
    <property type="match status" value="4"/>
</dbReference>
<feature type="domain" description="Disease resistance protein Roq1-like winged-helix" evidence="9">
    <location>
        <begin position="271"/>
        <end position="337"/>
    </location>
</feature>
<name>A0AAW2CCF7_9ROSI</name>
<dbReference type="InterPro" id="IPR002182">
    <property type="entry name" value="NB-ARC"/>
</dbReference>
<dbReference type="AlphaFoldDB" id="A0AAW2CCF7"/>
<dbReference type="SUPFAM" id="SSF52540">
    <property type="entry name" value="P-loop containing nucleoside triphosphate hydrolases"/>
    <property type="match status" value="1"/>
</dbReference>
<dbReference type="SUPFAM" id="SSF52058">
    <property type="entry name" value="L domain-like"/>
    <property type="match status" value="1"/>
</dbReference>
<dbReference type="Gene3D" id="3.40.50.300">
    <property type="entry name" value="P-loop containing nucleotide triphosphate hydrolases"/>
    <property type="match status" value="1"/>
</dbReference>
<dbReference type="EMBL" id="JAZDWU010000008">
    <property type="protein sequence ID" value="KAK9994997.1"/>
    <property type="molecule type" value="Genomic_DNA"/>
</dbReference>
<dbReference type="Pfam" id="PF20160">
    <property type="entry name" value="C-JID"/>
    <property type="match status" value="1"/>
</dbReference>
<keyword evidence="4" id="KW-0611">Plant defense</keyword>
<dbReference type="EC" id="3.2.2.6" evidence="1"/>
<evidence type="ECO:0000313" key="12">
    <source>
        <dbReference type="Proteomes" id="UP001459277"/>
    </source>
</evidence>
<dbReference type="InterPro" id="IPR003591">
    <property type="entry name" value="Leu-rich_rpt_typical-subtyp"/>
</dbReference>
<dbReference type="InterPro" id="IPR045344">
    <property type="entry name" value="C-JID"/>
</dbReference>
<evidence type="ECO:0000259" key="8">
    <source>
        <dbReference type="Pfam" id="PF20160"/>
    </source>
</evidence>
<feature type="domain" description="Disease resistance protein RPS4B/Roq1-like leucine-rich repeats" evidence="10">
    <location>
        <begin position="529"/>
        <end position="745"/>
    </location>
</feature>
<protein>
    <recommendedName>
        <fullName evidence="1">ADP-ribosyl cyclase/cyclic ADP-ribose hydrolase</fullName>
        <ecNumber evidence="1">3.2.2.6</ecNumber>
    </recommendedName>
</protein>
<dbReference type="Gene3D" id="3.80.10.10">
    <property type="entry name" value="Ribonuclease Inhibitor"/>
    <property type="match status" value="3"/>
</dbReference>
<feature type="domain" description="C-JID" evidence="8">
    <location>
        <begin position="783"/>
        <end position="925"/>
    </location>
</feature>
<proteinExistence type="predicted"/>
<dbReference type="Pfam" id="PF23286">
    <property type="entry name" value="LRR_13"/>
    <property type="match status" value="1"/>
</dbReference>
<dbReference type="InterPro" id="IPR044974">
    <property type="entry name" value="Disease_R_plants"/>
</dbReference>
<evidence type="ECO:0000256" key="4">
    <source>
        <dbReference type="ARBA" id="ARBA00022821"/>
    </source>
</evidence>
<dbReference type="InterPro" id="IPR032675">
    <property type="entry name" value="LRR_dom_sf"/>
</dbReference>
<gene>
    <name evidence="11" type="ORF">SO802_024700</name>
</gene>
<keyword evidence="5" id="KW-0520">NAD</keyword>
<accession>A0AAW2CCF7</accession>
<evidence type="ECO:0000256" key="2">
    <source>
        <dbReference type="ARBA" id="ARBA00022614"/>
    </source>
</evidence>
<evidence type="ECO:0000313" key="11">
    <source>
        <dbReference type="EMBL" id="KAK9994997.1"/>
    </source>
</evidence>